<feature type="region of interest" description="Disordered" evidence="3">
    <location>
        <begin position="1"/>
        <end position="77"/>
    </location>
</feature>
<name>A0ABQ7MXE2_BRACM</name>
<dbReference type="EMBL" id="JADBGQ010000003">
    <property type="protein sequence ID" value="KAG5403343.1"/>
    <property type="molecule type" value="Genomic_DNA"/>
</dbReference>
<organism evidence="5 6">
    <name type="scientific">Brassica rapa subsp. trilocularis</name>
    <dbReference type="NCBI Taxonomy" id="1813537"/>
    <lineage>
        <taxon>Eukaryota</taxon>
        <taxon>Viridiplantae</taxon>
        <taxon>Streptophyta</taxon>
        <taxon>Embryophyta</taxon>
        <taxon>Tracheophyta</taxon>
        <taxon>Spermatophyta</taxon>
        <taxon>Magnoliopsida</taxon>
        <taxon>eudicotyledons</taxon>
        <taxon>Gunneridae</taxon>
        <taxon>Pentapetalae</taxon>
        <taxon>rosids</taxon>
        <taxon>malvids</taxon>
        <taxon>Brassicales</taxon>
        <taxon>Brassicaceae</taxon>
        <taxon>Brassiceae</taxon>
        <taxon>Brassica</taxon>
    </lineage>
</organism>
<feature type="compositionally biased region" description="Basic residues" evidence="3">
    <location>
        <begin position="133"/>
        <end position="142"/>
    </location>
</feature>
<dbReference type="PROSITE" id="PS50013">
    <property type="entry name" value="CHROMO_2"/>
    <property type="match status" value="1"/>
</dbReference>
<comment type="subcellular location">
    <subcellularLocation>
        <location evidence="1">Nucleus</location>
    </subcellularLocation>
</comment>
<dbReference type="SMART" id="SM00300">
    <property type="entry name" value="ChSh"/>
    <property type="match status" value="1"/>
</dbReference>
<keyword evidence="2" id="KW-0539">Nucleus</keyword>
<sequence>MTDTPLDSNTQNMEGAGVKNDAGEADTAVETVGGSGDEGGRGGTIPGEIGDDRRTEDVEEKEDEEEEEEGKEDGSKVAEEFYEVEAIRHKRVHKGEVQYLIKWKGWPETDNTWEPLENLQSLSASIDAFEKRLKKADKKRKSQYGGSNSQSKKKQQQPLTSTPPDASERTDPTLNELRGPPVINSDGAGSSQEGGEGIGSEGDNARTNGLLEGKRKEKSGVRGAKRRKSIAKKYMIPDETTTSNNQPTTATDQNETPNLDIVRIIKPVEVITSITNNVQDSLVTFSVQRADGEEVTVDNKFLRAHNHHLLLDFYEQHITYNSEKIQQIYKRNRVAWKVRLGSADVSSVSIKRAELFMQPTHVCLITLEEKKLEKNNFVTRSWCNKIFIFPSQLCDKRCFSSLQCLITLEENKLEKKMGEDQNNHNDKGIFHHLAGFAAGHYPPHGNHGYGHHGYGAPHPYPPPPPPHGYPPAAYPPHGGYPPAGYPPAGYPPAGYPPAGYPPHGYPGPSHSGHHHGGMGAMLAGGAAMAAAAAGAHHMSHHGHYGHHHGHGFGHGYHGHGKFKHGKFKHGKFGKHGMFGGKHKGKFFKKWK</sequence>
<dbReference type="InterPro" id="IPR016197">
    <property type="entry name" value="Chromo-like_dom_sf"/>
</dbReference>
<evidence type="ECO:0000259" key="4">
    <source>
        <dbReference type="PROSITE" id="PS50013"/>
    </source>
</evidence>
<dbReference type="Proteomes" id="UP000823674">
    <property type="component" value="Chromosome A03"/>
</dbReference>
<feature type="domain" description="Chromo" evidence="4">
    <location>
        <begin position="82"/>
        <end position="141"/>
    </location>
</feature>
<dbReference type="PANTHER" id="PTHR47240">
    <property type="entry name" value="CHROMO DOMAIN-CONTAINING PROTEIN LHP1"/>
    <property type="match status" value="1"/>
</dbReference>
<dbReference type="CDD" id="cd00024">
    <property type="entry name" value="CD_CSD"/>
    <property type="match status" value="1"/>
</dbReference>
<dbReference type="PANTHER" id="PTHR47240:SF4">
    <property type="entry name" value="CHROMO DOMAIN-CONTAINING PROTEIN"/>
    <property type="match status" value="1"/>
</dbReference>
<evidence type="ECO:0000256" key="2">
    <source>
        <dbReference type="ARBA" id="ARBA00023242"/>
    </source>
</evidence>
<evidence type="ECO:0000256" key="1">
    <source>
        <dbReference type="ARBA" id="ARBA00004123"/>
    </source>
</evidence>
<accession>A0ABQ7MXE2</accession>
<evidence type="ECO:0000313" key="6">
    <source>
        <dbReference type="Proteomes" id="UP000823674"/>
    </source>
</evidence>
<feature type="compositionally biased region" description="Gly residues" evidence="3">
    <location>
        <begin position="33"/>
        <end position="45"/>
    </location>
</feature>
<feature type="compositionally biased region" description="Acidic residues" evidence="3">
    <location>
        <begin position="57"/>
        <end position="71"/>
    </location>
</feature>
<dbReference type="PRINTS" id="PR00504">
    <property type="entry name" value="CHROMODOMAIN"/>
</dbReference>
<dbReference type="Pfam" id="PF00385">
    <property type="entry name" value="Chromo"/>
    <property type="match status" value="1"/>
</dbReference>
<dbReference type="SUPFAM" id="SSF54160">
    <property type="entry name" value="Chromo domain-like"/>
    <property type="match status" value="1"/>
</dbReference>
<keyword evidence="6" id="KW-1185">Reference proteome</keyword>
<comment type="caution">
    <text evidence="5">The sequence shown here is derived from an EMBL/GenBank/DDBJ whole genome shotgun (WGS) entry which is preliminary data.</text>
</comment>
<dbReference type="InterPro" id="IPR017984">
    <property type="entry name" value="Chromo_dom_subgr"/>
</dbReference>
<dbReference type="InterPro" id="IPR023780">
    <property type="entry name" value="Chromo_domain"/>
</dbReference>
<evidence type="ECO:0000256" key="3">
    <source>
        <dbReference type="SAM" id="MobiDB-lite"/>
    </source>
</evidence>
<dbReference type="SMART" id="SM00298">
    <property type="entry name" value="CHROMO"/>
    <property type="match status" value="1"/>
</dbReference>
<feature type="compositionally biased region" description="Polar residues" evidence="3">
    <location>
        <begin position="1"/>
        <end position="13"/>
    </location>
</feature>
<dbReference type="PROSITE" id="PS00598">
    <property type="entry name" value="CHROMO_1"/>
    <property type="match status" value="1"/>
</dbReference>
<evidence type="ECO:0000313" key="5">
    <source>
        <dbReference type="EMBL" id="KAG5403343.1"/>
    </source>
</evidence>
<gene>
    <name evidence="5" type="primary">A03p008770.1_BraROA</name>
    <name evidence="5" type="ORF">IGI04_009461</name>
</gene>
<protein>
    <recommendedName>
        <fullName evidence="4">Chromo domain-containing protein</fullName>
    </recommendedName>
</protein>
<dbReference type="InterPro" id="IPR044251">
    <property type="entry name" value="LHP1-like"/>
</dbReference>
<dbReference type="InterPro" id="IPR008251">
    <property type="entry name" value="Chromo_shadow_dom"/>
</dbReference>
<feature type="region of interest" description="Disordered" evidence="3">
    <location>
        <begin position="133"/>
        <end position="255"/>
    </location>
</feature>
<proteinExistence type="predicted"/>
<dbReference type="Gene3D" id="2.40.50.40">
    <property type="match status" value="1"/>
</dbReference>
<dbReference type="InterPro" id="IPR023779">
    <property type="entry name" value="Chromodomain_CS"/>
</dbReference>
<dbReference type="InterPro" id="IPR000953">
    <property type="entry name" value="Chromo/chromo_shadow_dom"/>
</dbReference>
<reference evidence="5 6" key="1">
    <citation type="submission" date="2021-03" db="EMBL/GenBank/DDBJ databases">
        <authorList>
            <person name="King G.J."/>
            <person name="Bancroft I."/>
            <person name="Baten A."/>
            <person name="Bloomfield J."/>
            <person name="Borpatragohain P."/>
            <person name="He Z."/>
            <person name="Irish N."/>
            <person name="Irwin J."/>
            <person name="Liu K."/>
            <person name="Mauleon R.P."/>
            <person name="Moore J."/>
            <person name="Morris R."/>
            <person name="Ostergaard L."/>
            <person name="Wang B."/>
            <person name="Wells R."/>
        </authorList>
    </citation>
    <scope>NUCLEOTIDE SEQUENCE [LARGE SCALE GENOMIC DNA]</scope>
    <source>
        <strain evidence="5">R-o-18</strain>
        <tissue evidence="5">Leaf</tissue>
    </source>
</reference>
<feature type="compositionally biased region" description="Low complexity" evidence="3">
    <location>
        <begin position="240"/>
        <end position="251"/>
    </location>
</feature>